<feature type="compositionally biased region" description="Basic and acidic residues" evidence="11">
    <location>
        <begin position="292"/>
        <end position="309"/>
    </location>
</feature>
<evidence type="ECO:0000256" key="7">
    <source>
        <dbReference type="ARBA" id="ARBA00040683"/>
    </source>
</evidence>
<feature type="compositionally biased region" description="Polar residues" evidence="11">
    <location>
        <begin position="453"/>
        <end position="465"/>
    </location>
</feature>
<dbReference type="InterPro" id="IPR049733">
    <property type="entry name" value="CCDC61_N"/>
</dbReference>
<feature type="compositionally biased region" description="Polar residues" evidence="11">
    <location>
        <begin position="311"/>
        <end position="352"/>
    </location>
</feature>
<comment type="caution">
    <text evidence="12">The sequence shown here is derived from an EMBL/GenBank/DDBJ whole genome shotgun (WGS) entry which is preliminary data.</text>
</comment>
<evidence type="ECO:0000313" key="13">
    <source>
        <dbReference type="Proteomes" id="UP001347796"/>
    </source>
</evidence>
<evidence type="ECO:0000313" key="12">
    <source>
        <dbReference type="EMBL" id="KAK6182193.1"/>
    </source>
</evidence>
<feature type="coiled-coil region" evidence="10">
    <location>
        <begin position="126"/>
        <end position="262"/>
    </location>
</feature>
<keyword evidence="2" id="KW-0963">Cytoplasm</keyword>
<dbReference type="GO" id="GO:0036064">
    <property type="term" value="C:ciliary basal body"/>
    <property type="evidence" value="ECO:0007669"/>
    <property type="project" value="TreeGrafter"/>
</dbReference>
<sequence length="554" mass="63693">MEVKDGEELFIEVEDRLTSDQWKASFDATYVQDLTHKTGNFKQFHIFTSMLESALNKNSDTVSLDLLTFADLESLRARKSGTTSQSIAGSRHSTLNSKRYLILTYTVEFDRIHYPLPLPYVGKPDLRTLQESLRHLQTENRRLKDTRPSDYRSKDFDKLQRDYNKLLKEKENLEEELFEMKRQMKVTSNGSTAKDVRMLKGIVRNLEEELMKEKNKYQRSTSKRGQEYRELLGEVEELRASERNLRVRVKSLTNELAIYKRDRAKVGQRSFRPASRERSGERLPSIGTNRSLSRERPPARGRSTSRDRPSSAPNRSRLSDRSPVNSFMSSRSRISDKSPVSQRNYRSRTPSPAGSRGSRFDPSAYVKEKERLMKEAKLKAARQNRANISGGSARLRPSPNRNNNSQSSIRGRNRSRNSSLGSQGDFSDTGATSDSSTQRYSKRSNSRSKIRTSRASSYLTSPNMDRSNKERHTTSRKPRVLASTPESDCGRTRSVRNKDIPDKEYGRRRTTRKKGDYTDSTSDKEDDDLNCSDEISEIDDRLNRLQELMKTSLG</sequence>
<keyword evidence="13" id="KW-1185">Reference proteome</keyword>
<reference evidence="12 13" key="1">
    <citation type="submission" date="2024-01" db="EMBL/GenBank/DDBJ databases">
        <title>The genome of the rayed Mediterranean limpet Patella caerulea (Linnaeus, 1758).</title>
        <authorList>
            <person name="Anh-Thu Weber A."/>
            <person name="Halstead-Nussloch G."/>
        </authorList>
    </citation>
    <scope>NUCLEOTIDE SEQUENCE [LARGE SCALE GENOMIC DNA]</scope>
    <source>
        <strain evidence="12">AATW-2023a</strain>
        <tissue evidence="12">Whole specimen</tissue>
    </source>
</reference>
<comment type="similarity">
    <text evidence="6">Belongs to the CCDC61 family.</text>
</comment>
<keyword evidence="4" id="KW-0206">Cytoskeleton</keyword>
<gene>
    <name evidence="12" type="ORF">SNE40_009930</name>
</gene>
<evidence type="ECO:0000256" key="1">
    <source>
        <dbReference type="ARBA" id="ARBA00004120"/>
    </source>
</evidence>
<organism evidence="12 13">
    <name type="scientific">Patella caerulea</name>
    <name type="common">Rayed Mediterranean limpet</name>
    <dbReference type="NCBI Taxonomy" id="87958"/>
    <lineage>
        <taxon>Eukaryota</taxon>
        <taxon>Metazoa</taxon>
        <taxon>Spiralia</taxon>
        <taxon>Lophotrochozoa</taxon>
        <taxon>Mollusca</taxon>
        <taxon>Gastropoda</taxon>
        <taxon>Patellogastropoda</taxon>
        <taxon>Patelloidea</taxon>
        <taxon>Patellidae</taxon>
        <taxon>Patella</taxon>
    </lineage>
</organism>
<keyword evidence="5" id="KW-0966">Cell projection</keyword>
<dbReference type="Proteomes" id="UP001347796">
    <property type="component" value="Unassembled WGS sequence"/>
</dbReference>
<dbReference type="AlphaFoldDB" id="A0AAN8JWQ9"/>
<dbReference type="CDD" id="cd22284">
    <property type="entry name" value="HD_CCDC61_N"/>
    <property type="match status" value="1"/>
</dbReference>
<evidence type="ECO:0000256" key="4">
    <source>
        <dbReference type="ARBA" id="ARBA00023212"/>
    </source>
</evidence>
<feature type="region of interest" description="Disordered" evidence="11">
    <location>
        <begin position="264"/>
        <end position="531"/>
    </location>
</feature>
<proteinExistence type="inferred from homology"/>
<dbReference type="EMBL" id="JAZGQO010000007">
    <property type="protein sequence ID" value="KAK6182193.1"/>
    <property type="molecule type" value="Genomic_DNA"/>
</dbReference>
<keyword evidence="3 10" id="KW-0175">Coiled coil</keyword>
<comment type="subcellular location">
    <subcellularLocation>
        <location evidence="1">Cytoplasm</location>
        <location evidence="1">Cytoskeleton</location>
        <location evidence="1">Cilium basal body</location>
    </subcellularLocation>
</comment>
<feature type="compositionally biased region" description="Basic and acidic residues" evidence="11">
    <location>
        <begin position="366"/>
        <end position="378"/>
    </location>
</feature>
<evidence type="ECO:0000256" key="8">
    <source>
        <dbReference type="ARBA" id="ARBA00041518"/>
    </source>
</evidence>
<evidence type="ECO:0000256" key="11">
    <source>
        <dbReference type="SAM" id="MobiDB-lite"/>
    </source>
</evidence>
<feature type="compositionally biased region" description="Polar residues" evidence="11">
    <location>
        <begin position="424"/>
        <end position="439"/>
    </location>
</feature>
<evidence type="ECO:0000256" key="2">
    <source>
        <dbReference type="ARBA" id="ARBA00022490"/>
    </source>
</evidence>
<evidence type="ECO:0000256" key="10">
    <source>
        <dbReference type="SAM" id="Coils"/>
    </source>
</evidence>
<feature type="compositionally biased region" description="Low complexity" evidence="11">
    <location>
        <begin position="394"/>
        <end position="423"/>
    </location>
</feature>
<accession>A0AAN8JWQ9</accession>
<evidence type="ECO:0000256" key="5">
    <source>
        <dbReference type="ARBA" id="ARBA00023273"/>
    </source>
</evidence>
<protein>
    <recommendedName>
        <fullName evidence="7">Centrosomal protein CCDC61</fullName>
    </recommendedName>
    <alternativeName>
        <fullName evidence="8">Coiled-coil domain-containing protein 61</fullName>
    </alternativeName>
    <alternativeName>
        <fullName evidence="9">VFL3 homolog</fullName>
    </alternativeName>
</protein>
<feature type="compositionally biased region" description="Basic residues" evidence="11">
    <location>
        <begin position="440"/>
        <end position="452"/>
    </location>
</feature>
<dbReference type="PANTHER" id="PTHR22691">
    <property type="entry name" value="YEAST SPT2-RELATED"/>
    <property type="match status" value="1"/>
</dbReference>
<evidence type="ECO:0000256" key="3">
    <source>
        <dbReference type="ARBA" id="ARBA00023054"/>
    </source>
</evidence>
<dbReference type="PANTHER" id="PTHR22691:SF1">
    <property type="entry name" value="CENTROSOMAL PROTEIN CCDC61"/>
    <property type="match status" value="1"/>
</dbReference>
<feature type="compositionally biased region" description="Basic and acidic residues" evidence="11">
    <location>
        <begin position="488"/>
        <end position="523"/>
    </location>
</feature>
<name>A0AAN8JWQ9_PATCE</name>
<evidence type="ECO:0000256" key="9">
    <source>
        <dbReference type="ARBA" id="ARBA00042326"/>
    </source>
</evidence>
<evidence type="ECO:0000256" key="6">
    <source>
        <dbReference type="ARBA" id="ARBA00038217"/>
    </source>
</evidence>